<evidence type="ECO:0000256" key="3">
    <source>
        <dbReference type="RuleBase" id="RU361235"/>
    </source>
</evidence>
<name>A0A0D1X3E2_EXOME</name>
<gene>
    <name evidence="5" type="ORF">PV10_00221</name>
</gene>
<dbReference type="Pfam" id="PF00135">
    <property type="entry name" value="COesterase"/>
    <property type="match status" value="1"/>
</dbReference>
<feature type="domain" description="Carboxylesterase type B" evidence="4">
    <location>
        <begin position="34"/>
        <end position="506"/>
    </location>
</feature>
<comment type="similarity">
    <text evidence="1 3">Belongs to the type-B carboxylesterase/lipase family.</text>
</comment>
<dbReference type="ESTHER" id="9euro-a0a0d1x3e2">
    <property type="family name" value="Fungal_carboxylesterase_lipase"/>
</dbReference>
<dbReference type="HOGENOM" id="CLU_006586_10_7_1"/>
<evidence type="ECO:0000256" key="1">
    <source>
        <dbReference type="ARBA" id="ARBA00005964"/>
    </source>
</evidence>
<evidence type="ECO:0000313" key="5">
    <source>
        <dbReference type="EMBL" id="KIV96340.1"/>
    </source>
</evidence>
<evidence type="ECO:0000256" key="2">
    <source>
        <dbReference type="ARBA" id="ARBA00022801"/>
    </source>
</evidence>
<evidence type="ECO:0000313" key="6">
    <source>
        <dbReference type="Proteomes" id="UP000054302"/>
    </source>
</evidence>
<evidence type="ECO:0000259" key="4">
    <source>
        <dbReference type="Pfam" id="PF00135"/>
    </source>
</evidence>
<dbReference type="SUPFAM" id="SSF53474">
    <property type="entry name" value="alpha/beta-Hydrolases"/>
    <property type="match status" value="1"/>
</dbReference>
<dbReference type="PANTHER" id="PTHR11559">
    <property type="entry name" value="CARBOXYLESTERASE"/>
    <property type="match status" value="1"/>
</dbReference>
<dbReference type="EC" id="3.1.1.-" evidence="3"/>
<feature type="chain" id="PRO_5005112723" description="Carboxylic ester hydrolase" evidence="3">
    <location>
        <begin position="17"/>
        <end position="551"/>
    </location>
</feature>
<keyword evidence="3" id="KW-0732">Signal</keyword>
<dbReference type="EMBL" id="KN847520">
    <property type="protein sequence ID" value="KIV96340.1"/>
    <property type="molecule type" value="Genomic_DNA"/>
</dbReference>
<dbReference type="RefSeq" id="XP_016227914.1">
    <property type="nucleotide sequence ID" value="XM_016364265.1"/>
</dbReference>
<dbReference type="GO" id="GO:0016787">
    <property type="term" value="F:hydrolase activity"/>
    <property type="evidence" value="ECO:0007669"/>
    <property type="project" value="UniProtKB-KW"/>
</dbReference>
<proteinExistence type="inferred from homology"/>
<dbReference type="PROSITE" id="PS00122">
    <property type="entry name" value="CARBOXYLESTERASE_B_1"/>
    <property type="match status" value="1"/>
</dbReference>
<dbReference type="InterPro" id="IPR019826">
    <property type="entry name" value="Carboxylesterase_B_AS"/>
</dbReference>
<dbReference type="InterPro" id="IPR050309">
    <property type="entry name" value="Type-B_Carboxylest/Lipase"/>
</dbReference>
<dbReference type="VEuPathDB" id="FungiDB:PV10_00221"/>
<dbReference type="OMA" id="YICPGID"/>
<dbReference type="InterPro" id="IPR029058">
    <property type="entry name" value="AB_hydrolase_fold"/>
</dbReference>
<dbReference type="PROSITE" id="PS00941">
    <property type="entry name" value="CARBOXYLESTERASE_B_2"/>
    <property type="match status" value="1"/>
</dbReference>
<feature type="signal peptide" evidence="3">
    <location>
        <begin position="1"/>
        <end position="16"/>
    </location>
</feature>
<dbReference type="InterPro" id="IPR002018">
    <property type="entry name" value="CarbesteraseB"/>
</dbReference>
<dbReference type="InterPro" id="IPR019819">
    <property type="entry name" value="Carboxylesterase_B_CS"/>
</dbReference>
<keyword evidence="6" id="KW-1185">Reference proteome</keyword>
<reference evidence="5 6" key="1">
    <citation type="submission" date="2015-01" db="EMBL/GenBank/DDBJ databases">
        <title>The Genome Sequence of Exophiala mesophila CBS40295.</title>
        <authorList>
            <consortium name="The Broad Institute Genomics Platform"/>
            <person name="Cuomo C."/>
            <person name="de Hoog S."/>
            <person name="Gorbushina A."/>
            <person name="Stielow B."/>
            <person name="Teixiera M."/>
            <person name="Abouelleil A."/>
            <person name="Chapman S.B."/>
            <person name="Priest M."/>
            <person name="Young S.K."/>
            <person name="Wortman J."/>
            <person name="Nusbaum C."/>
            <person name="Birren B."/>
        </authorList>
    </citation>
    <scope>NUCLEOTIDE SEQUENCE [LARGE SCALE GENOMIC DNA]</scope>
    <source>
        <strain evidence="5 6">CBS 40295</strain>
    </source>
</reference>
<dbReference type="STRING" id="212818.A0A0D1X3E2"/>
<dbReference type="AlphaFoldDB" id="A0A0D1X3E2"/>
<accession>A0A0D1X3E2</accession>
<sequence>MKLQFLFASLTALVAAVDPEVGLGYATYRGVPLSNAITQWLGIRYAAAPLGPLRFAAPQDPPPVDQVQPADQHGPLCLATGAAPNNPSTSEDCLFLNVYAPSAATNDSKLPVYFFIQGGGFNSLSNPNYNGSGLITAADHQIVVVTVNYRVGPYGFIASKEIVDSPSATLNNGLRDQRKALEWAQKHISRFGGDPNHVVLGGDSAGAASIAIHLSADGGQDKGLFHGAAAESVSFGPVLTVDQSQYQYDNMVERLGCHSTTSTSSTTLACLRSKTSAEMQAQNHNIPYPGLARPPLFMWNPVVDGELIQNYTYSAFEEGRFIKVTVIFGDDTNGGTVFVPRGTSNWDESSTFLQAQLPFLHHEHLERIAELYPNRGPQFPNSGPWWRQASNAYGDIRYMCPNLFISSMFVRYAAGVGMWNYRFNVQDPGLVAAGLGAPHTMEISAIWGPENVRGGTPASFWPNHPNAWVVPWIQAYWTSFIRTLNPNVHRLGDSPEWKPFVDQNENPEAASESTKHRFLFESRESTGMETVDQDLASRCDYFKSIGAKIQQ</sequence>
<dbReference type="OrthoDB" id="408631at2759"/>
<dbReference type="Proteomes" id="UP000054302">
    <property type="component" value="Unassembled WGS sequence"/>
</dbReference>
<keyword evidence="2 3" id="KW-0378">Hydrolase</keyword>
<protein>
    <recommendedName>
        <fullName evidence="3">Carboxylic ester hydrolase</fullName>
        <ecNumber evidence="3">3.1.1.-</ecNumber>
    </recommendedName>
</protein>
<dbReference type="Gene3D" id="3.40.50.1820">
    <property type="entry name" value="alpha/beta hydrolase"/>
    <property type="match status" value="1"/>
</dbReference>
<dbReference type="GeneID" id="27318066"/>
<organism evidence="5 6">
    <name type="scientific">Exophiala mesophila</name>
    <name type="common">Black yeast-like fungus</name>
    <dbReference type="NCBI Taxonomy" id="212818"/>
    <lineage>
        <taxon>Eukaryota</taxon>
        <taxon>Fungi</taxon>
        <taxon>Dikarya</taxon>
        <taxon>Ascomycota</taxon>
        <taxon>Pezizomycotina</taxon>
        <taxon>Eurotiomycetes</taxon>
        <taxon>Chaetothyriomycetidae</taxon>
        <taxon>Chaetothyriales</taxon>
        <taxon>Herpotrichiellaceae</taxon>
        <taxon>Exophiala</taxon>
    </lineage>
</organism>